<evidence type="ECO:0000313" key="2">
    <source>
        <dbReference type="Proteomes" id="UP001055072"/>
    </source>
</evidence>
<protein>
    <submittedName>
        <fullName evidence="1">Uncharacterized protein</fullName>
    </submittedName>
</protein>
<gene>
    <name evidence="1" type="ORF">BDY19DRAFT_350293</name>
</gene>
<sequence length="172" mass="19055">MTARSQKIIQIILDGRETEARSRVVVLVRPRTHSPEKSSILYAQRSCYSESVTQELTCTLYTTPPGNNSVYTGCVLCASDSTSLNAGRAACALRGYESPYDLLPLKFEECCIRYLYQAGFHGVQIKSADQPSDLKSKAPRAANVARGVLGLRSIFLMHYVQIQFHQYAPSEG</sequence>
<dbReference type="EMBL" id="MU274923">
    <property type="protein sequence ID" value="KAI0086553.1"/>
    <property type="molecule type" value="Genomic_DNA"/>
</dbReference>
<dbReference type="Proteomes" id="UP001055072">
    <property type="component" value="Unassembled WGS sequence"/>
</dbReference>
<name>A0ACB8TWY5_9APHY</name>
<keyword evidence="2" id="KW-1185">Reference proteome</keyword>
<accession>A0ACB8TWY5</accession>
<organism evidence="1 2">
    <name type="scientific">Irpex rosettiformis</name>
    <dbReference type="NCBI Taxonomy" id="378272"/>
    <lineage>
        <taxon>Eukaryota</taxon>
        <taxon>Fungi</taxon>
        <taxon>Dikarya</taxon>
        <taxon>Basidiomycota</taxon>
        <taxon>Agaricomycotina</taxon>
        <taxon>Agaricomycetes</taxon>
        <taxon>Polyporales</taxon>
        <taxon>Irpicaceae</taxon>
        <taxon>Irpex</taxon>
    </lineage>
</organism>
<comment type="caution">
    <text evidence="1">The sequence shown here is derived from an EMBL/GenBank/DDBJ whole genome shotgun (WGS) entry which is preliminary data.</text>
</comment>
<proteinExistence type="predicted"/>
<evidence type="ECO:0000313" key="1">
    <source>
        <dbReference type="EMBL" id="KAI0086553.1"/>
    </source>
</evidence>
<reference evidence="1" key="1">
    <citation type="journal article" date="2021" name="Environ. Microbiol.">
        <title>Gene family expansions and transcriptome signatures uncover fungal adaptations to wood decay.</title>
        <authorList>
            <person name="Hage H."/>
            <person name="Miyauchi S."/>
            <person name="Viragh M."/>
            <person name="Drula E."/>
            <person name="Min B."/>
            <person name="Chaduli D."/>
            <person name="Navarro D."/>
            <person name="Favel A."/>
            <person name="Norest M."/>
            <person name="Lesage-Meessen L."/>
            <person name="Balint B."/>
            <person name="Merenyi Z."/>
            <person name="de Eugenio L."/>
            <person name="Morin E."/>
            <person name="Martinez A.T."/>
            <person name="Baldrian P."/>
            <person name="Stursova M."/>
            <person name="Martinez M.J."/>
            <person name="Novotny C."/>
            <person name="Magnuson J.K."/>
            <person name="Spatafora J.W."/>
            <person name="Maurice S."/>
            <person name="Pangilinan J."/>
            <person name="Andreopoulos W."/>
            <person name="LaButti K."/>
            <person name="Hundley H."/>
            <person name="Na H."/>
            <person name="Kuo A."/>
            <person name="Barry K."/>
            <person name="Lipzen A."/>
            <person name="Henrissat B."/>
            <person name="Riley R."/>
            <person name="Ahrendt S."/>
            <person name="Nagy L.G."/>
            <person name="Grigoriev I.V."/>
            <person name="Martin F."/>
            <person name="Rosso M.N."/>
        </authorList>
    </citation>
    <scope>NUCLEOTIDE SEQUENCE</scope>
    <source>
        <strain evidence="1">CBS 384.51</strain>
    </source>
</reference>